<comment type="caution">
    <text evidence="1">The sequence shown here is derived from an EMBL/GenBank/DDBJ whole genome shotgun (WGS) entry which is preliminary data.</text>
</comment>
<dbReference type="AlphaFoldDB" id="A0A8T0SVU3"/>
<organism evidence="1 2">
    <name type="scientific">Panicum virgatum</name>
    <name type="common">Blackwell switchgrass</name>
    <dbReference type="NCBI Taxonomy" id="38727"/>
    <lineage>
        <taxon>Eukaryota</taxon>
        <taxon>Viridiplantae</taxon>
        <taxon>Streptophyta</taxon>
        <taxon>Embryophyta</taxon>
        <taxon>Tracheophyta</taxon>
        <taxon>Spermatophyta</taxon>
        <taxon>Magnoliopsida</taxon>
        <taxon>Liliopsida</taxon>
        <taxon>Poales</taxon>
        <taxon>Poaceae</taxon>
        <taxon>PACMAD clade</taxon>
        <taxon>Panicoideae</taxon>
        <taxon>Panicodae</taxon>
        <taxon>Paniceae</taxon>
        <taxon>Panicinae</taxon>
        <taxon>Panicum</taxon>
        <taxon>Panicum sect. Hiantes</taxon>
    </lineage>
</organism>
<evidence type="ECO:0000313" key="2">
    <source>
        <dbReference type="Proteomes" id="UP000823388"/>
    </source>
</evidence>
<accession>A0A8T0SVU3</accession>
<protein>
    <submittedName>
        <fullName evidence="1">Uncharacterized protein</fullName>
    </submittedName>
</protein>
<dbReference type="Proteomes" id="UP000823388">
    <property type="component" value="Chromosome 5K"/>
</dbReference>
<evidence type="ECO:0000313" key="1">
    <source>
        <dbReference type="EMBL" id="KAG2601388.1"/>
    </source>
</evidence>
<gene>
    <name evidence="1" type="ORF">PVAP13_5KG588700</name>
</gene>
<keyword evidence="2" id="KW-1185">Reference proteome</keyword>
<name>A0A8T0SVU3_PANVG</name>
<reference evidence="1" key="1">
    <citation type="submission" date="2020-05" db="EMBL/GenBank/DDBJ databases">
        <title>WGS assembly of Panicum virgatum.</title>
        <authorList>
            <person name="Lovell J.T."/>
            <person name="Jenkins J."/>
            <person name="Shu S."/>
            <person name="Juenger T.E."/>
            <person name="Schmutz J."/>
        </authorList>
    </citation>
    <scope>NUCLEOTIDE SEQUENCE</scope>
    <source>
        <strain evidence="1">AP13</strain>
    </source>
</reference>
<sequence length="146" mass="15947">MGRPRGELAHDHPARARREPNRQLIALTLSQSLGQPAAAAAATASQFGRCGRKLTDFLAAFACFWFAQFWALRLRRPAVCLMAPAYKEFEGMSRPRHPHVTLENAFSMASSSFLTTAMVLEACVSTGARPALWPSFSCGQGEVMCS</sequence>
<dbReference type="EMBL" id="CM029045">
    <property type="protein sequence ID" value="KAG2601388.1"/>
    <property type="molecule type" value="Genomic_DNA"/>
</dbReference>
<proteinExistence type="predicted"/>